<proteinExistence type="predicted"/>
<reference evidence="1 2" key="1">
    <citation type="submission" date="2019-12" db="EMBL/GenBank/DDBJ databases">
        <authorList>
            <person name="Alioto T."/>
            <person name="Alioto T."/>
            <person name="Gomez Garrido J."/>
        </authorList>
    </citation>
    <scope>NUCLEOTIDE SEQUENCE [LARGE SCALE GENOMIC DNA]</scope>
</reference>
<dbReference type="Gramene" id="OE9A042863T1">
    <property type="protein sequence ID" value="OE9A042863C1"/>
    <property type="gene ID" value="OE9A042863"/>
</dbReference>
<dbReference type="Proteomes" id="UP000594638">
    <property type="component" value="Unassembled WGS sequence"/>
</dbReference>
<evidence type="ECO:0000313" key="1">
    <source>
        <dbReference type="EMBL" id="CAA3020636.1"/>
    </source>
</evidence>
<organism evidence="1 2">
    <name type="scientific">Olea europaea subsp. europaea</name>
    <dbReference type="NCBI Taxonomy" id="158383"/>
    <lineage>
        <taxon>Eukaryota</taxon>
        <taxon>Viridiplantae</taxon>
        <taxon>Streptophyta</taxon>
        <taxon>Embryophyta</taxon>
        <taxon>Tracheophyta</taxon>
        <taxon>Spermatophyta</taxon>
        <taxon>Magnoliopsida</taxon>
        <taxon>eudicotyledons</taxon>
        <taxon>Gunneridae</taxon>
        <taxon>Pentapetalae</taxon>
        <taxon>asterids</taxon>
        <taxon>lamiids</taxon>
        <taxon>Lamiales</taxon>
        <taxon>Oleaceae</taxon>
        <taxon>Oleeae</taxon>
        <taxon>Olea</taxon>
    </lineage>
</organism>
<dbReference type="EMBL" id="CACTIH010009041">
    <property type="protein sequence ID" value="CAA3020636.1"/>
    <property type="molecule type" value="Genomic_DNA"/>
</dbReference>
<sequence length="161" mass="17405">MLMLLRATATVAAMFVEKQPLRVVWTIATSGEDGDGLTMEKKAMIVVGGDGGNLGLLAYLTLEMPNHPFHRPPLSSSSPSLLHHWCDVDVVLGMAKMWMCCLFSSMSIRAPVAPTATTVMWCLRAGRPTPMGLGLAIVCSSARTNPEPDFYQRPSPFVTPA</sequence>
<gene>
    <name evidence="1" type="ORF">OLEA9_A042863</name>
</gene>
<comment type="caution">
    <text evidence="1">The sequence shown here is derived from an EMBL/GenBank/DDBJ whole genome shotgun (WGS) entry which is preliminary data.</text>
</comment>
<protein>
    <submittedName>
        <fullName evidence="1">Uncharacterized protein</fullName>
    </submittedName>
</protein>
<name>A0A8S0URV4_OLEEU</name>
<dbReference type="AlphaFoldDB" id="A0A8S0URV4"/>
<keyword evidence="2" id="KW-1185">Reference proteome</keyword>
<accession>A0A8S0URV4</accession>
<evidence type="ECO:0000313" key="2">
    <source>
        <dbReference type="Proteomes" id="UP000594638"/>
    </source>
</evidence>